<dbReference type="InterPro" id="IPR016047">
    <property type="entry name" value="M23ase_b-sheet_dom"/>
</dbReference>
<keyword evidence="7" id="KW-1185">Reference proteome</keyword>
<dbReference type="STRING" id="86166.TAGGR_3218"/>
<comment type="caution">
    <text evidence="6">The sequence shown here is derived from an EMBL/GenBank/DDBJ whole genome shotgun (WGS) entry which is preliminary data.</text>
</comment>
<protein>
    <submittedName>
        <fullName evidence="6">Septal ring factor EnvC</fullName>
    </submittedName>
</protein>
<dbReference type="InterPro" id="IPR050570">
    <property type="entry name" value="Cell_wall_metabolism_enzyme"/>
</dbReference>
<feature type="chain" id="PRO_5006865057" evidence="4">
    <location>
        <begin position="24"/>
        <end position="384"/>
    </location>
</feature>
<feature type="signal peptide" evidence="4">
    <location>
        <begin position="1"/>
        <end position="23"/>
    </location>
</feature>
<evidence type="ECO:0000256" key="1">
    <source>
        <dbReference type="ARBA" id="ARBA00022729"/>
    </source>
</evidence>
<evidence type="ECO:0000313" key="7">
    <source>
        <dbReference type="Proteomes" id="UP000054976"/>
    </source>
</evidence>
<dbReference type="AlphaFoldDB" id="A0A0U9HRS9"/>
<name>A0A0U9HRS9_9BACT</name>
<dbReference type="SUPFAM" id="SSF51261">
    <property type="entry name" value="Duplicated hybrid motif"/>
    <property type="match status" value="1"/>
</dbReference>
<dbReference type="PANTHER" id="PTHR21666">
    <property type="entry name" value="PEPTIDASE-RELATED"/>
    <property type="match status" value="1"/>
</dbReference>
<dbReference type="Gene3D" id="2.70.70.10">
    <property type="entry name" value="Glucose Permease (Domain IIA)"/>
    <property type="match status" value="1"/>
</dbReference>
<dbReference type="CDD" id="cd12797">
    <property type="entry name" value="M23_peptidase"/>
    <property type="match status" value="1"/>
</dbReference>
<accession>A0A0U9HRS9</accession>
<evidence type="ECO:0000313" key="6">
    <source>
        <dbReference type="EMBL" id="GAQ95742.1"/>
    </source>
</evidence>
<organism evidence="6 7">
    <name type="scientific">Thermodesulfovibrio aggregans</name>
    <dbReference type="NCBI Taxonomy" id="86166"/>
    <lineage>
        <taxon>Bacteria</taxon>
        <taxon>Pseudomonadati</taxon>
        <taxon>Nitrospirota</taxon>
        <taxon>Thermodesulfovibrionia</taxon>
        <taxon>Thermodesulfovibrionales</taxon>
        <taxon>Thermodesulfovibrionaceae</taxon>
        <taxon>Thermodesulfovibrio</taxon>
    </lineage>
</organism>
<keyword evidence="2" id="KW-0175">Coiled coil</keyword>
<gene>
    <name evidence="6" type="ORF">TAGGR_3218</name>
</gene>
<dbReference type="Pfam" id="PF01551">
    <property type="entry name" value="Peptidase_M23"/>
    <property type="match status" value="1"/>
</dbReference>
<feature type="domain" description="M23ase beta-sheet core" evidence="5">
    <location>
        <begin position="285"/>
        <end position="378"/>
    </location>
</feature>
<keyword evidence="1 4" id="KW-0732">Signal</keyword>
<dbReference type="Proteomes" id="UP000054976">
    <property type="component" value="Unassembled WGS sequence"/>
</dbReference>
<evidence type="ECO:0000256" key="3">
    <source>
        <dbReference type="SAM" id="MobiDB-lite"/>
    </source>
</evidence>
<dbReference type="GO" id="GO:0004222">
    <property type="term" value="F:metalloendopeptidase activity"/>
    <property type="evidence" value="ECO:0007669"/>
    <property type="project" value="TreeGrafter"/>
</dbReference>
<feature type="compositionally biased region" description="Basic and acidic residues" evidence="3">
    <location>
        <begin position="232"/>
        <end position="243"/>
    </location>
</feature>
<feature type="coiled-coil region" evidence="2">
    <location>
        <begin position="27"/>
        <end position="92"/>
    </location>
</feature>
<evidence type="ECO:0000259" key="5">
    <source>
        <dbReference type="Pfam" id="PF01551"/>
    </source>
</evidence>
<evidence type="ECO:0000256" key="2">
    <source>
        <dbReference type="SAM" id="Coils"/>
    </source>
</evidence>
<dbReference type="InterPro" id="IPR011055">
    <property type="entry name" value="Dup_hybrid_motif"/>
</dbReference>
<evidence type="ECO:0000256" key="4">
    <source>
        <dbReference type="SAM" id="SignalP"/>
    </source>
</evidence>
<dbReference type="EMBL" id="BCNO01000003">
    <property type="protein sequence ID" value="GAQ95742.1"/>
    <property type="molecule type" value="Genomic_DNA"/>
</dbReference>
<sequence length="384" mass="44438">MKNMKIFYIFIIFFILTAAFSFAAQPKQELKEIKKQIEIHKKKLKETEKIEHNVIEELKKVSKELNEIDLKIRNHRAKIKNLQIKIAETEKGIKSYSFQLEERKKNLITKIKGIQRLSHQPDADLIILMEEDTTKAFRLIRNTQKIINIDRNLIHQYKAELDNLVIQQTELKKLYASLKQEEEALKKAEEAQKQKKREREILLAKVRQDKALYEKKIKELEENARRLTRLLQETERKEKRTGKTESLPEGDFTKKRGTLLWPVSGPVIAHYGSQKDPVFNVPIMRSGIYIQAQPGTAVKASAEGKVVYANYFKGYENLVIISHGDGYYTVYGNLGSMSVKEGAYVKAGQMIGTVGTASAIDTPAVYFEIRYRGKPLNPEQWLRK</sequence>
<proteinExistence type="predicted"/>
<feature type="region of interest" description="Disordered" evidence="3">
    <location>
        <begin position="232"/>
        <end position="251"/>
    </location>
</feature>
<dbReference type="FunFam" id="2.70.70.10:FF:000003">
    <property type="entry name" value="Murein hydrolase activator EnvC"/>
    <property type="match status" value="1"/>
</dbReference>
<dbReference type="Gene3D" id="6.10.250.3150">
    <property type="match status" value="1"/>
</dbReference>
<dbReference type="PANTHER" id="PTHR21666:SF289">
    <property type="entry name" value="L-ALA--D-GLU ENDOPEPTIDASE"/>
    <property type="match status" value="1"/>
</dbReference>
<reference evidence="7" key="1">
    <citation type="submission" date="2016-01" db="EMBL/GenBank/DDBJ databases">
        <title>Draft genome sequence of Thermodesulfovibrio aggregans strain TGE-P1.</title>
        <authorList>
            <person name="Sekiguchi Y."/>
            <person name="Ohashi A."/>
            <person name="Matsuura N."/>
            <person name="Tourlousse M.D."/>
        </authorList>
    </citation>
    <scope>NUCLEOTIDE SEQUENCE [LARGE SCALE GENOMIC DNA]</scope>
    <source>
        <strain evidence="7">TGE-P1</strain>
    </source>
</reference>